<evidence type="ECO:0000259" key="1">
    <source>
        <dbReference type="Pfam" id="PF00149"/>
    </source>
</evidence>
<feature type="domain" description="Calcineurin-like phosphoesterase" evidence="1">
    <location>
        <begin position="308"/>
        <end position="494"/>
    </location>
</feature>
<dbReference type="InterPro" id="IPR004843">
    <property type="entry name" value="Calcineurin-like_PHP"/>
</dbReference>
<accession>A0A8S5SYQ2</accession>
<dbReference type="Pfam" id="PF00149">
    <property type="entry name" value="Metallophos"/>
    <property type="match status" value="1"/>
</dbReference>
<dbReference type="EMBL" id="BK032701">
    <property type="protein sequence ID" value="DAF55815.1"/>
    <property type="molecule type" value="Genomic_DNA"/>
</dbReference>
<dbReference type="Gene3D" id="3.60.21.10">
    <property type="match status" value="1"/>
</dbReference>
<sequence length="626" mass="70268">MNITSSTPYTDGNYLAKGAIGGLVGTEHDYTGRLTSPISLETGEVLECDIPTYHYVGYAALAEVVGDKYKVLAVLDGDNEDTEHKSHIFFVAPHKMNVVISGRYGEGWQIVKRNLSIDEKLSLKMRRLDGQTTNITSSTSYTDGDYLAKGAVGSLVGIEHDYTGRLTAAINLEAGEVLECVIPCRNYVGYAALAEVVGDKYEVLAVLDGKEENGNVTKVSYTADKKMQVVVSGRFDKGWDIVKKTPTIEQQIANLRSSKSSNQYSNESLSEGSISELNRDCEELLNVMTIQQPYVYNSANAVEFPALMIVTDEHGSTEATKRALQYADEHDVISATLSLGDTGSPLDVYGDLAKNSKKPFLLTVGNHDMSDHYTSEQQLMESWYTSEHSTKLGANFHQKENKPFYYYDILSLANGVHKKVRVINIMEHEKFYNPSPTSTEFISDLQYQWLCEVLDSCDENTYVIMTKHYPMEYADANVYCENFAPIKEYRCKKYESYSGHLAKIIDAWIHGKSVEFVGEAQFSHTFSRSYKENFICYLTGHMHEDNCFAVEGYPEQVCISFACTCIDKRQLVGDLVRTQGRLEDCVTCFSYNWNTRHINLLRLGSSVTADGRSRKYVSFKLPNINP</sequence>
<reference evidence="2" key="1">
    <citation type="journal article" date="2021" name="Proc. Natl. Acad. Sci. U.S.A.">
        <title>A Catalog of Tens of Thousands of Viruses from Human Metagenomes Reveals Hidden Associations with Chronic Diseases.</title>
        <authorList>
            <person name="Tisza M.J."/>
            <person name="Buck C.B."/>
        </authorList>
    </citation>
    <scope>NUCLEOTIDE SEQUENCE</scope>
    <source>
        <strain evidence="2">CtDIL13</strain>
    </source>
</reference>
<protein>
    <submittedName>
        <fullName evidence="2">Metallophosphatase domain protein</fullName>
    </submittedName>
</protein>
<evidence type="ECO:0000313" key="2">
    <source>
        <dbReference type="EMBL" id="DAF55815.1"/>
    </source>
</evidence>
<organism evidence="2">
    <name type="scientific">Siphoviridae sp. ctDIL13</name>
    <dbReference type="NCBI Taxonomy" id="2827811"/>
    <lineage>
        <taxon>Viruses</taxon>
        <taxon>Duplodnaviria</taxon>
        <taxon>Heunggongvirae</taxon>
        <taxon>Uroviricota</taxon>
        <taxon>Caudoviricetes</taxon>
    </lineage>
</organism>
<dbReference type="InterPro" id="IPR029052">
    <property type="entry name" value="Metallo-depent_PP-like"/>
</dbReference>
<dbReference type="SUPFAM" id="SSF56300">
    <property type="entry name" value="Metallo-dependent phosphatases"/>
    <property type="match status" value="1"/>
</dbReference>
<dbReference type="GO" id="GO:0016787">
    <property type="term" value="F:hydrolase activity"/>
    <property type="evidence" value="ECO:0007669"/>
    <property type="project" value="InterPro"/>
</dbReference>
<name>A0A8S5SYQ2_9CAUD</name>
<proteinExistence type="predicted"/>